<evidence type="ECO:0000256" key="6">
    <source>
        <dbReference type="ARBA" id="ARBA00023284"/>
    </source>
</evidence>
<dbReference type="eggNOG" id="arCOG00310">
    <property type="taxonomic scope" value="Archaea"/>
</dbReference>
<evidence type="ECO:0000256" key="3">
    <source>
        <dbReference type="ARBA" id="ARBA00022862"/>
    </source>
</evidence>
<dbReference type="AlphaFoldDB" id="G7VC39"/>
<name>G7VC39_9CREN</name>
<dbReference type="PROSITE" id="PS51352">
    <property type="entry name" value="THIOREDOXIN_2"/>
    <property type="match status" value="1"/>
</dbReference>
<evidence type="ECO:0000256" key="9">
    <source>
        <dbReference type="ARBA" id="ARBA00049091"/>
    </source>
</evidence>
<evidence type="ECO:0000256" key="7">
    <source>
        <dbReference type="ARBA" id="ARBA00032824"/>
    </source>
</evidence>
<feature type="domain" description="Thioredoxin" evidence="10">
    <location>
        <begin position="10"/>
        <end position="150"/>
    </location>
</feature>
<evidence type="ECO:0000313" key="11">
    <source>
        <dbReference type="EMBL" id="AET33725.1"/>
    </source>
</evidence>
<dbReference type="InterPro" id="IPR013766">
    <property type="entry name" value="Thioredoxin_domain"/>
</dbReference>
<dbReference type="EMBL" id="CP003098">
    <property type="protein sequence ID" value="AET33725.1"/>
    <property type="molecule type" value="Genomic_DNA"/>
</dbReference>
<sequence>MPKSLFIHIKSTDMKFPELELTAHTGEIVAPARAPKAVVYFFPKAFTTGCTRETIRFNELYDKFREKGYEVFGVSTDSVETLKKFAEKYGVRFKLLSDKGGRLASQLGILRPTGTAERVTYILNGGEVVHVLRGLKSADEHADRALELAK</sequence>
<evidence type="ECO:0000256" key="5">
    <source>
        <dbReference type="ARBA" id="ARBA00023157"/>
    </source>
</evidence>
<comment type="similarity">
    <text evidence="8">Belongs to the peroxiredoxin family. BCP/PrxQ subfamily.</text>
</comment>
<dbReference type="KEGG" id="pyr:P186_2335"/>
<evidence type="ECO:0000256" key="8">
    <source>
        <dbReference type="ARBA" id="ARBA00038489"/>
    </source>
</evidence>
<keyword evidence="3" id="KW-0049">Antioxidant</keyword>
<dbReference type="Pfam" id="PF00578">
    <property type="entry name" value="AhpC-TSA"/>
    <property type="match status" value="1"/>
</dbReference>
<protein>
    <recommendedName>
        <fullName evidence="1">thioredoxin-dependent peroxiredoxin</fullName>
        <ecNumber evidence="1">1.11.1.24</ecNumber>
    </recommendedName>
    <alternativeName>
        <fullName evidence="7">Thioredoxin peroxidase</fullName>
    </alternativeName>
</protein>
<dbReference type="PANTHER" id="PTHR42801:SF4">
    <property type="entry name" value="AHPC_TSA FAMILY PROTEIN"/>
    <property type="match status" value="1"/>
</dbReference>
<dbReference type="EC" id="1.11.1.24" evidence="1"/>
<evidence type="ECO:0000256" key="4">
    <source>
        <dbReference type="ARBA" id="ARBA00023002"/>
    </source>
</evidence>
<dbReference type="InterPro" id="IPR050924">
    <property type="entry name" value="Peroxiredoxin_BCP/PrxQ"/>
</dbReference>
<proteinExistence type="inferred from homology"/>
<dbReference type="BioCyc" id="PSP1104324:GJSN-2285-MONOMER"/>
<reference evidence="11 12" key="1">
    <citation type="journal article" date="2012" name="J. Bacteriol.">
        <title>Complete genome sequence of strain 1860, a crenarchaeon of the genus pyrobaculum able to grow with various electron acceptors.</title>
        <authorList>
            <person name="Mardanov A.V."/>
            <person name="Gumerov V.M."/>
            <person name="Slobodkina G.B."/>
            <person name="Beletsky A.V."/>
            <person name="Bonch-Osmolovskaya E.A."/>
            <person name="Ravin N.V."/>
            <person name="Skryabin K.G."/>
        </authorList>
    </citation>
    <scope>NUCLEOTIDE SEQUENCE [LARGE SCALE GENOMIC DNA]</scope>
    <source>
        <strain evidence="11 12">1860</strain>
    </source>
</reference>
<dbReference type="Proteomes" id="UP000005867">
    <property type="component" value="Chromosome"/>
</dbReference>
<dbReference type="GO" id="GO:0045454">
    <property type="term" value="P:cell redox homeostasis"/>
    <property type="evidence" value="ECO:0007669"/>
    <property type="project" value="TreeGrafter"/>
</dbReference>
<evidence type="ECO:0000256" key="1">
    <source>
        <dbReference type="ARBA" id="ARBA00013017"/>
    </source>
</evidence>
<dbReference type="GO" id="GO:0005737">
    <property type="term" value="C:cytoplasm"/>
    <property type="evidence" value="ECO:0007669"/>
    <property type="project" value="TreeGrafter"/>
</dbReference>
<dbReference type="InterPro" id="IPR000866">
    <property type="entry name" value="AhpC/TSA"/>
</dbReference>
<dbReference type="HOGENOM" id="CLU_042529_14_1_2"/>
<dbReference type="Gene3D" id="3.40.30.10">
    <property type="entry name" value="Glutaredoxin"/>
    <property type="match status" value="1"/>
</dbReference>
<evidence type="ECO:0000259" key="10">
    <source>
        <dbReference type="PROSITE" id="PS51352"/>
    </source>
</evidence>
<keyword evidence="6" id="KW-0676">Redox-active center</keyword>
<dbReference type="PANTHER" id="PTHR42801">
    <property type="entry name" value="THIOREDOXIN-DEPENDENT PEROXIDE REDUCTASE"/>
    <property type="match status" value="1"/>
</dbReference>
<organism evidence="11 12">
    <name type="scientific">Pyrobaculum ferrireducens</name>
    <dbReference type="NCBI Taxonomy" id="1104324"/>
    <lineage>
        <taxon>Archaea</taxon>
        <taxon>Thermoproteota</taxon>
        <taxon>Thermoprotei</taxon>
        <taxon>Thermoproteales</taxon>
        <taxon>Thermoproteaceae</taxon>
        <taxon>Pyrobaculum</taxon>
    </lineage>
</organism>
<dbReference type="STRING" id="1104324.P186_2335"/>
<keyword evidence="4" id="KW-0560">Oxidoreductase</keyword>
<accession>G7VC39</accession>
<dbReference type="SUPFAM" id="SSF52833">
    <property type="entry name" value="Thioredoxin-like"/>
    <property type="match status" value="1"/>
</dbReference>
<evidence type="ECO:0000256" key="2">
    <source>
        <dbReference type="ARBA" id="ARBA00022559"/>
    </source>
</evidence>
<evidence type="ECO:0000313" key="12">
    <source>
        <dbReference type="Proteomes" id="UP000005867"/>
    </source>
</evidence>
<dbReference type="InterPro" id="IPR036249">
    <property type="entry name" value="Thioredoxin-like_sf"/>
</dbReference>
<dbReference type="GO" id="GO:0008379">
    <property type="term" value="F:thioredoxin peroxidase activity"/>
    <property type="evidence" value="ECO:0007669"/>
    <property type="project" value="TreeGrafter"/>
</dbReference>
<dbReference type="GO" id="GO:0034599">
    <property type="term" value="P:cellular response to oxidative stress"/>
    <property type="evidence" value="ECO:0007669"/>
    <property type="project" value="TreeGrafter"/>
</dbReference>
<gene>
    <name evidence="11" type="ORF">P186_2335</name>
</gene>
<comment type="catalytic activity">
    <reaction evidence="9">
        <text>a hydroperoxide + [thioredoxin]-dithiol = an alcohol + [thioredoxin]-disulfide + H2O</text>
        <dbReference type="Rhea" id="RHEA:62620"/>
        <dbReference type="Rhea" id="RHEA-COMP:10698"/>
        <dbReference type="Rhea" id="RHEA-COMP:10700"/>
        <dbReference type="ChEBI" id="CHEBI:15377"/>
        <dbReference type="ChEBI" id="CHEBI:29950"/>
        <dbReference type="ChEBI" id="CHEBI:30879"/>
        <dbReference type="ChEBI" id="CHEBI:35924"/>
        <dbReference type="ChEBI" id="CHEBI:50058"/>
        <dbReference type="EC" id="1.11.1.24"/>
    </reaction>
</comment>
<keyword evidence="5" id="KW-1015">Disulfide bond</keyword>
<keyword evidence="12" id="KW-1185">Reference proteome</keyword>
<dbReference type="CDD" id="cd03017">
    <property type="entry name" value="PRX_BCP"/>
    <property type="match status" value="1"/>
</dbReference>
<keyword evidence="2" id="KW-0575">Peroxidase</keyword>